<sequence length="304" mass="31050">MIADRPVRPAATLGVGSNCTTADGSAKSPLLPRWFGPPFSPSDARGVGSRDTAVRRSGPPSPCAPAPFVSEVRGVGSNATVSGSPSPLRVLPLPSRARGVGSCGEDEQAAPLVGSADLVRAYNAPLRIEPEVGKVAEDSVEADSKVVRDVLKERDSGSKNPKGTGNVRPEVSLIVSSFQLAGEAERLARVAADQDIDGLHGGPVDGGQVAEVGGVGVVVGEDARRAGVGVGHPREGPAEHLLYGHVQPAVSGAQGPDAGAVLDGELPGDRFGGRPVDEGPQVERCGGHAASAFWVWVRAWQAAQ</sequence>
<organism evidence="2 3">
    <name type="scientific">Streptomyces similanensis</name>
    <dbReference type="NCBI Taxonomy" id="1274988"/>
    <lineage>
        <taxon>Bacteria</taxon>
        <taxon>Bacillati</taxon>
        <taxon>Actinomycetota</taxon>
        <taxon>Actinomycetes</taxon>
        <taxon>Kitasatosporales</taxon>
        <taxon>Streptomycetaceae</taxon>
        <taxon>Streptomyces</taxon>
    </lineage>
</organism>
<evidence type="ECO:0000256" key="1">
    <source>
        <dbReference type="SAM" id="MobiDB-lite"/>
    </source>
</evidence>
<accession>A0ABP9KHS8</accession>
<dbReference type="EMBL" id="BAABKC010000044">
    <property type="protein sequence ID" value="GAA5056324.1"/>
    <property type="molecule type" value="Genomic_DNA"/>
</dbReference>
<evidence type="ECO:0000313" key="3">
    <source>
        <dbReference type="Proteomes" id="UP001500124"/>
    </source>
</evidence>
<keyword evidence="3" id="KW-1185">Reference proteome</keyword>
<proteinExistence type="predicted"/>
<evidence type="ECO:0000313" key="2">
    <source>
        <dbReference type="EMBL" id="GAA5056324.1"/>
    </source>
</evidence>
<gene>
    <name evidence="2" type="ORF">GCM10023336_28960</name>
</gene>
<comment type="caution">
    <text evidence="2">The sequence shown here is derived from an EMBL/GenBank/DDBJ whole genome shotgun (WGS) entry which is preliminary data.</text>
</comment>
<reference evidence="3" key="1">
    <citation type="journal article" date="2019" name="Int. J. Syst. Evol. Microbiol.">
        <title>The Global Catalogue of Microorganisms (GCM) 10K type strain sequencing project: providing services to taxonomists for standard genome sequencing and annotation.</title>
        <authorList>
            <consortium name="The Broad Institute Genomics Platform"/>
            <consortium name="The Broad Institute Genome Sequencing Center for Infectious Disease"/>
            <person name="Wu L."/>
            <person name="Ma J."/>
        </authorList>
    </citation>
    <scope>NUCLEOTIDE SEQUENCE [LARGE SCALE GENOMIC DNA]</scope>
    <source>
        <strain evidence="3">JCM 18410</strain>
    </source>
</reference>
<name>A0ABP9KHS8_9ACTN</name>
<dbReference type="Proteomes" id="UP001500124">
    <property type="component" value="Unassembled WGS sequence"/>
</dbReference>
<feature type="region of interest" description="Disordered" evidence="1">
    <location>
        <begin position="1"/>
        <end position="69"/>
    </location>
</feature>
<protein>
    <submittedName>
        <fullName evidence="2">Uncharacterized protein</fullName>
    </submittedName>
</protein>